<comment type="caution">
    <text evidence="3">The sequence shown here is derived from an EMBL/GenBank/DDBJ whole genome shotgun (WGS) entry which is preliminary data.</text>
</comment>
<evidence type="ECO:0000259" key="2">
    <source>
        <dbReference type="Pfam" id="PF25757"/>
    </source>
</evidence>
<dbReference type="PANTHER" id="PTHR16216">
    <property type="entry name" value="DYNEIN ASSEMBLY FACTOR 5, AXONEMAL"/>
    <property type="match status" value="1"/>
</dbReference>
<dbReference type="VEuPathDB" id="TrichDB:TRFO_03339"/>
<dbReference type="SUPFAM" id="SSF48371">
    <property type="entry name" value="ARM repeat"/>
    <property type="match status" value="1"/>
</dbReference>
<evidence type="ECO:0000313" key="3">
    <source>
        <dbReference type="EMBL" id="OHT13577.1"/>
    </source>
</evidence>
<dbReference type="Pfam" id="PF25757">
    <property type="entry name" value="TPR_DNAAF5"/>
    <property type="match status" value="1"/>
</dbReference>
<keyword evidence="4" id="KW-1185">Reference proteome</keyword>
<dbReference type="InterPro" id="IPR057978">
    <property type="entry name" value="TPR_DAAF5"/>
</dbReference>
<dbReference type="AlphaFoldDB" id="A0A1J4KQJ8"/>
<keyword evidence="1" id="KW-0175">Coiled coil</keyword>
<dbReference type="InterPro" id="IPR016024">
    <property type="entry name" value="ARM-type_fold"/>
</dbReference>
<sequence>MPFDNSMSEQASKLHEVERLIKQLDNTVRSQKSLAAQKLAKIQVYPTLISESGQFLATIVTPILHHFRDDTEAVRENVVICVTNYVNQLGKTNLIDTLTYVLPPLFSRLKEGVEPAEHIRIALLKLLLTLINLVGPDSYPSSWDNFVPPMEDALKASFKAEDKDSKKLSCEVLCAMIKKSSDPALTPLGEPLVKAILPNCVHKHSEIRKLILHALSKLLAHTGYYEDIEKVYEVIIRLTDDRVAVVRKEVIAFCRRMLVKHPMRHVMYHPLMLPLFYYLAPLIPRRPIYSDVEIKNDNPTNEALLSFDAVVAIGKQHEEDKESDFNIELQYFEGESFDDTGRTIPRGLTHIVQDLFPKWMNQLLPMLSDWTAPKRKYAYATMRSILHTAYGYSTRYIPQITHAISISLRDFKEEADDSLQVAATLAANVEAGDVITVLLPHLTPDGPREFLMLLATMTLNDQPNDGELGAILEGLQEANCFEALEAADSLVQLLLSMIRRSDEFVQVNAVSLLNMIFRISEKTDAMKYFKNAFKCPISQLVADHLEQLLNTYEPTSVYLRNLLFSAPSENVLLCQTAVTRAILKVFARYPTETTRLISDLARAGALKNLPLSFIKEIVKPGKEQIIMTKELLICDGITSELIPNSEDLIFNTITQSMASENDDERTESMLAMIRFLEKSEFPSTKLEDTFMLLCERLKDHVEQIRVNASILLGDMITKCPTESFIDPKLPEIILSIDDESEVIREALYDLIIRMAKVDTLKERVVNIVKGQQNYHPEAGTICQKIVNEI</sequence>
<dbReference type="PANTHER" id="PTHR16216:SF2">
    <property type="entry name" value="DYNEIN AXONEMAL ASSEMBLY FACTOR 5"/>
    <property type="match status" value="1"/>
</dbReference>
<proteinExistence type="predicted"/>
<accession>A0A1J4KQJ8</accession>
<organism evidence="3 4">
    <name type="scientific">Tritrichomonas foetus</name>
    <dbReference type="NCBI Taxonomy" id="1144522"/>
    <lineage>
        <taxon>Eukaryota</taxon>
        <taxon>Metamonada</taxon>
        <taxon>Parabasalia</taxon>
        <taxon>Tritrichomonadida</taxon>
        <taxon>Tritrichomonadidae</taxon>
        <taxon>Tritrichomonas</taxon>
    </lineage>
</organism>
<dbReference type="GeneID" id="94825932"/>
<dbReference type="OrthoDB" id="413572at2759"/>
<protein>
    <recommendedName>
        <fullName evidence="2">Dynein axonemal assembly factor 5 TPR repeats domain-containing protein</fullName>
    </recommendedName>
</protein>
<gene>
    <name evidence="3" type="ORF">TRFO_03339</name>
</gene>
<dbReference type="EMBL" id="MLAK01000509">
    <property type="protein sequence ID" value="OHT13577.1"/>
    <property type="molecule type" value="Genomic_DNA"/>
</dbReference>
<dbReference type="RefSeq" id="XP_068366713.1">
    <property type="nucleotide sequence ID" value="XM_068491228.1"/>
</dbReference>
<dbReference type="InterPro" id="IPR052623">
    <property type="entry name" value="DAAF5"/>
</dbReference>
<dbReference type="InterPro" id="IPR011989">
    <property type="entry name" value="ARM-like"/>
</dbReference>
<dbReference type="Proteomes" id="UP000179807">
    <property type="component" value="Unassembled WGS sequence"/>
</dbReference>
<feature type="domain" description="Dynein axonemal assembly factor 5 TPR repeats" evidence="2">
    <location>
        <begin position="42"/>
        <end position="275"/>
    </location>
</feature>
<name>A0A1J4KQJ8_9EUKA</name>
<reference evidence="3" key="1">
    <citation type="submission" date="2016-10" db="EMBL/GenBank/DDBJ databases">
        <authorList>
            <person name="Benchimol M."/>
            <person name="Almeida L.G."/>
            <person name="Vasconcelos A.T."/>
            <person name="Perreira-Neves A."/>
            <person name="Rosa I.A."/>
            <person name="Tasca T."/>
            <person name="Bogo M.R."/>
            <person name="de Souza W."/>
        </authorList>
    </citation>
    <scope>NUCLEOTIDE SEQUENCE [LARGE SCALE GENOMIC DNA]</scope>
    <source>
        <strain evidence="3">K</strain>
    </source>
</reference>
<evidence type="ECO:0000313" key="4">
    <source>
        <dbReference type="Proteomes" id="UP000179807"/>
    </source>
</evidence>
<dbReference type="Gene3D" id="1.25.10.10">
    <property type="entry name" value="Leucine-rich Repeat Variant"/>
    <property type="match status" value="2"/>
</dbReference>
<evidence type="ECO:0000256" key="1">
    <source>
        <dbReference type="SAM" id="Coils"/>
    </source>
</evidence>
<feature type="coiled-coil region" evidence="1">
    <location>
        <begin position="7"/>
        <end position="34"/>
    </location>
</feature>